<dbReference type="Gene3D" id="1.10.10.10">
    <property type="entry name" value="Winged helix-like DNA-binding domain superfamily/Winged helix DNA-binding domain"/>
    <property type="match status" value="1"/>
</dbReference>
<dbReference type="RefSeq" id="WP_185977979.1">
    <property type="nucleotide sequence ID" value="NZ_JACBGI020000007.1"/>
</dbReference>
<evidence type="ECO:0000256" key="3">
    <source>
        <dbReference type="ARBA" id="ARBA00023163"/>
    </source>
</evidence>
<keyword evidence="2" id="KW-0238">DNA-binding</keyword>
<sequence>MNSDESARLNKKQRQASILQQLKVKPLVLISDLAQEFHVSIETVRRDLDMLAEASLLQRAHGGATSLSTAIEGTLNVRKQLFPKQRTAIAKTAEQLVENGQVIMFDSSATCVYLASRLAISRNYLTIITNSHAIAMAASGNPTHKVIMLPGLYRATEGSCYGSASIQAIRQYNADHCFSSGGSITVEGVTEYDQDVAALKREMIQRARQTTILADHAKFGLGKLEIVCRLEELDYLITDQQPLSAIANKLALKQVKLIIAEA</sequence>
<dbReference type="Pfam" id="PF00455">
    <property type="entry name" value="DeoRC"/>
    <property type="match status" value="1"/>
</dbReference>
<accession>A0ABS0BVI0</accession>
<dbReference type="PANTHER" id="PTHR30363">
    <property type="entry name" value="HTH-TYPE TRANSCRIPTIONAL REGULATOR SRLR-RELATED"/>
    <property type="match status" value="1"/>
</dbReference>
<organism evidence="5 6">
    <name type="scientific">Thiomicrorhabdus heinhorstiae</name>
    <dbReference type="NCBI Taxonomy" id="2748010"/>
    <lineage>
        <taxon>Bacteria</taxon>
        <taxon>Pseudomonadati</taxon>
        <taxon>Pseudomonadota</taxon>
        <taxon>Gammaproteobacteria</taxon>
        <taxon>Thiotrichales</taxon>
        <taxon>Piscirickettsiaceae</taxon>
        <taxon>Thiomicrorhabdus</taxon>
    </lineage>
</organism>
<protein>
    <submittedName>
        <fullName evidence="5">DeoR/GlpR transcriptional regulator</fullName>
    </submittedName>
</protein>
<reference evidence="5 6" key="1">
    <citation type="submission" date="2020-11" db="EMBL/GenBank/DDBJ databases">
        <title>Sulfur oxidizing isolate from Hospital Hole Sinkhole.</title>
        <authorList>
            <person name="Scott K.M."/>
        </authorList>
    </citation>
    <scope>NUCLEOTIDE SEQUENCE [LARGE SCALE GENOMIC DNA]</scope>
    <source>
        <strain evidence="5 6">HH1</strain>
    </source>
</reference>
<dbReference type="InterPro" id="IPR036390">
    <property type="entry name" value="WH_DNA-bd_sf"/>
</dbReference>
<dbReference type="SMART" id="SM01134">
    <property type="entry name" value="DeoRC"/>
    <property type="match status" value="1"/>
</dbReference>
<dbReference type="SUPFAM" id="SSF100950">
    <property type="entry name" value="NagB/RpiA/CoA transferase-like"/>
    <property type="match status" value="1"/>
</dbReference>
<dbReference type="InterPro" id="IPR050313">
    <property type="entry name" value="Carb_Metab_HTH_regulators"/>
</dbReference>
<proteinExistence type="predicted"/>
<dbReference type="Pfam" id="PF08220">
    <property type="entry name" value="HTH_DeoR"/>
    <property type="match status" value="1"/>
</dbReference>
<comment type="caution">
    <text evidence="5">The sequence shown here is derived from an EMBL/GenBank/DDBJ whole genome shotgun (WGS) entry which is preliminary data.</text>
</comment>
<dbReference type="PROSITE" id="PS51000">
    <property type="entry name" value="HTH_DEOR_2"/>
    <property type="match status" value="1"/>
</dbReference>
<dbReference type="InterPro" id="IPR018356">
    <property type="entry name" value="Tscrpt_reg_HTH_DeoR_CS"/>
</dbReference>
<dbReference type="SMART" id="SM00420">
    <property type="entry name" value="HTH_DEOR"/>
    <property type="match status" value="1"/>
</dbReference>
<dbReference type="InterPro" id="IPR036388">
    <property type="entry name" value="WH-like_DNA-bd_sf"/>
</dbReference>
<evidence type="ECO:0000256" key="1">
    <source>
        <dbReference type="ARBA" id="ARBA00023015"/>
    </source>
</evidence>
<keyword evidence="3" id="KW-0804">Transcription</keyword>
<keyword evidence="1" id="KW-0805">Transcription regulation</keyword>
<feature type="domain" description="HTH deoR-type" evidence="4">
    <location>
        <begin position="11"/>
        <end position="66"/>
    </location>
</feature>
<dbReference type="PROSITE" id="PS00894">
    <property type="entry name" value="HTH_DEOR_1"/>
    <property type="match status" value="1"/>
</dbReference>
<dbReference type="Proteomes" id="UP001193680">
    <property type="component" value="Unassembled WGS sequence"/>
</dbReference>
<evidence type="ECO:0000313" key="6">
    <source>
        <dbReference type="Proteomes" id="UP001193680"/>
    </source>
</evidence>
<dbReference type="PANTHER" id="PTHR30363:SF44">
    <property type="entry name" value="AGA OPERON TRANSCRIPTIONAL REPRESSOR-RELATED"/>
    <property type="match status" value="1"/>
</dbReference>
<dbReference type="InterPro" id="IPR001034">
    <property type="entry name" value="DeoR_HTH"/>
</dbReference>
<gene>
    <name evidence="5" type="ORF">H8792_005730</name>
</gene>
<evidence type="ECO:0000256" key="2">
    <source>
        <dbReference type="ARBA" id="ARBA00023125"/>
    </source>
</evidence>
<dbReference type="EMBL" id="JACBGI020000007">
    <property type="protein sequence ID" value="MBF6057837.1"/>
    <property type="molecule type" value="Genomic_DNA"/>
</dbReference>
<evidence type="ECO:0000313" key="5">
    <source>
        <dbReference type="EMBL" id="MBF6057837.1"/>
    </source>
</evidence>
<dbReference type="InterPro" id="IPR014036">
    <property type="entry name" value="DeoR-like_C"/>
</dbReference>
<evidence type="ECO:0000259" key="4">
    <source>
        <dbReference type="PROSITE" id="PS51000"/>
    </source>
</evidence>
<keyword evidence="6" id="KW-1185">Reference proteome</keyword>
<dbReference type="InterPro" id="IPR037171">
    <property type="entry name" value="NagB/RpiA_transferase-like"/>
</dbReference>
<name>A0ABS0BVI0_9GAMM</name>
<dbReference type="PRINTS" id="PR00037">
    <property type="entry name" value="HTHLACR"/>
</dbReference>
<dbReference type="SUPFAM" id="SSF46785">
    <property type="entry name" value="Winged helix' DNA-binding domain"/>
    <property type="match status" value="1"/>
</dbReference>